<gene>
    <name evidence="3" type="ORF">AGR4C_Cc160266</name>
</gene>
<evidence type="ECO:0000313" key="4">
    <source>
        <dbReference type="Proteomes" id="UP000191897"/>
    </source>
</evidence>
<name>A0A1S7PB60_AGRTU</name>
<protein>
    <recommendedName>
        <fullName evidence="5">DUF1778 domain-containing protein</fullName>
    </recommendedName>
</protein>
<evidence type="ECO:0000256" key="2">
    <source>
        <dbReference type="ARBA" id="ARBA00049988"/>
    </source>
</evidence>
<dbReference type="GO" id="GO:0006355">
    <property type="term" value="P:regulation of DNA-templated transcription"/>
    <property type="evidence" value="ECO:0007669"/>
    <property type="project" value="InterPro"/>
</dbReference>
<dbReference type="InterPro" id="IPR010985">
    <property type="entry name" value="Ribbon_hlx_hlx"/>
</dbReference>
<sequence length="93" mass="10242">MPAVSKSKHELKTDRIELRVSPTAKQLIQRAMAVSGLTAGDLAFQGARRVLDEHERVVLSGEDKQAFLDALLNPPEPTDKLVAAFKRHRQIAG</sequence>
<dbReference type="PANTHER" id="PTHR35401:SF2">
    <property type="entry name" value="ABC-TYPE TRANSPORT SYSTEM"/>
    <property type="match status" value="1"/>
</dbReference>
<reference evidence="3 4" key="1">
    <citation type="submission" date="2016-01" db="EMBL/GenBank/DDBJ databases">
        <authorList>
            <person name="Oliw E.H."/>
        </authorList>
    </citation>
    <scope>NUCLEOTIDE SEQUENCE [LARGE SCALE GENOMIC DNA]</scope>
    <source>
        <strain evidence="3 4">Kerr 14</strain>
    </source>
</reference>
<organism evidence="3 4">
    <name type="scientific">Agrobacterium tumefaciens str. Kerr 14</name>
    <dbReference type="NCBI Taxonomy" id="1183424"/>
    <lineage>
        <taxon>Bacteria</taxon>
        <taxon>Pseudomonadati</taxon>
        <taxon>Pseudomonadota</taxon>
        <taxon>Alphaproteobacteria</taxon>
        <taxon>Hyphomicrobiales</taxon>
        <taxon>Rhizobiaceae</taxon>
        <taxon>Rhizobium/Agrobacterium group</taxon>
        <taxon>Agrobacterium</taxon>
        <taxon>Agrobacterium tumefaciens complex</taxon>
    </lineage>
</organism>
<dbReference type="InterPro" id="IPR014795">
    <property type="entry name" value="TacA_1-like"/>
</dbReference>
<comment type="similarity">
    <text evidence="2">Belongs to the TacA antitoxin family.</text>
</comment>
<evidence type="ECO:0000256" key="1">
    <source>
        <dbReference type="ARBA" id="ARBA00022649"/>
    </source>
</evidence>
<dbReference type="Gene3D" id="1.20.5.780">
    <property type="entry name" value="Single helix bin"/>
    <property type="match status" value="1"/>
</dbReference>
<accession>A0A1S7PB60</accession>
<dbReference type="AlphaFoldDB" id="A0A1S7PB60"/>
<dbReference type="SUPFAM" id="SSF47598">
    <property type="entry name" value="Ribbon-helix-helix"/>
    <property type="match status" value="1"/>
</dbReference>
<evidence type="ECO:0000313" key="3">
    <source>
        <dbReference type="EMBL" id="CUX18250.1"/>
    </source>
</evidence>
<dbReference type="Proteomes" id="UP000191897">
    <property type="component" value="Unassembled WGS sequence"/>
</dbReference>
<dbReference type="EMBL" id="FBWC01000008">
    <property type="protein sequence ID" value="CUX18250.1"/>
    <property type="molecule type" value="Genomic_DNA"/>
</dbReference>
<keyword evidence="1" id="KW-1277">Toxin-antitoxin system</keyword>
<dbReference type="PANTHER" id="PTHR35401">
    <property type="entry name" value="COPG FAMILY HELIX-TURN-HELIX PROTEIN-RELATED-RELATED"/>
    <property type="match status" value="1"/>
</dbReference>
<evidence type="ECO:0008006" key="5">
    <source>
        <dbReference type="Google" id="ProtNLM"/>
    </source>
</evidence>
<proteinExistence type="inferred from homology"/>
<dbReference type="RefSeq" id="WP_003523051.1">
    <property type="nucleotide sequence ID" value="NZ_LT009730.1"/>
</dbReference>
<dbReference type="Pfam" id="PF08681">
    <property type="entry name" value="TacA1"/>
    <property type="match status" value="1"/>
</dbReference>